<comment type="caution">
    <text evidence="1">The sequence shown here is derived from an EMBL/GenBank/DDBJ whole genome shotgun (WGS) entry which is preliminary data.</text>
</comment>
<organism evidence="1 2">
    <name type="scientific">Potamilus streckersoni</name>
    <dbReference type="NCBI Taxonomy" id="2493646"/>
    <lineage>
        <taxon>Eukaryota</taxon>
        <taxon>Metazoa</taxon>
        <taxon>Spiralia</taxon>
        <taxon>Lophotrochozoa</taxon>
        <taxon>Mollusca</taxon>
        <taxon>Bivalvia</taxon>
        <taxon>Autobranchia</taxon>
        <taxon>Heteroconchia</taxon>
        <taxon>Palaeoheterodonta</taxon>
        <taxon>Unionida</taxon>
        <taxon>Unionoidea</taxon>
        <taxon>Unionidae</taxon>
        <taxon>Ambleminae</taxon>
        <taxon>Lampsilini</taxon>
        <taxon>Potamilus</taxon>
    </lineage>
</organism>
<evidence type="ECO:0000313" key="2">
    <source>
        <dbReference type="Proteomes" id="UP001195483"/>
    </source>
</evidence>
<evidence type="ECO:0000313" key="1">
    <source>
        <dbReference type="EMBL" id="KAK3601008.1"/>
    </source>
</evidence>
<gene>
    <name evidence="1" type="ORF">CHS0354_008117</name>
</gene>
<dbReference type="Proteomes" id="UP001195483">
    <property type="component" value="Unassembled WGS sequence"/>
</dbReference>
<reference evidence="1" key="3">
    <citation type="submission" date="2023-05" db="EMBL/GenBank/DDBJ databases">
        <authorList>
            <person name="Smith C.H."/>
        </authorList>
    </citation>
    <scope>NUCLEOTIDE SEQUENCE</scope>
    <source>
        <strain evidence="1">CHS0354</strain>
        <tissue evidence="1">Mantle</tissue>
    </source>
</reference>
<sequence>MSIDTISRSLTMDRVNYITQIAVGVDQDCSSSLEYNPLSKSNYECHSEMNRKRSISSTEIAQF</sequence>
<name>A0AAE0T013_9BIVA</name>
<reference evidence="1" key="1">
    <citation type="journal article" date="2021" name="Genome Biol. Evol.">
        <title>A High-Quality Reference Genome for a Parasitic Bivalve with Doubly Uniparental Inheritance (Bivalvia: Unionida).</title>
        <authorList>
            <person name="Smith C.H."/>
        </authorList>
    </citation>
    <scope>NUCLEOTIDE SEQUENCE</scope>
    <source>
        <strain evidence="1">CHS0354</strain>
    </source>
</reference>
<accession>A0AAE0T013</accession>
<dbReference type="EMBL" id="JAEAOA010000546">
    <property type="protein sequence ID" value="KAK3601008.1"/>
    <property type="molecule type" value="Genomic_DNA"/>
</dbReference>
<protein>
    <submittedName>
        <fullName evidence="1">Uncharacterized protein</fullName>
    </submittedName>
</protein>
<reference evidence="1" key="2">
    <citation type="journal article" date="2021" name="Genome Biol. Evol.">
        <title>Developing a high-quality reference genome for a parasitic bivalve with doubly uniparental inheritance (Bivalvia: Unionida).</title>
        <authorList>
            <person name="Smith C.H."/>
        </authorList>
    </citation>
    <scope>NUCLEOTIDE SEQUENCE</scope>
    <source>
        <strain evidence="1">CHS0354</strain>
        <tissue evidence="1">Mantle</tissue>
    </source>
</reference>
<proteinExistence type="predicted"/>
<dbReference type="AlphaFoldDB" id="A0AAE0T013"/>
<keyword evidence="2" id="KW-1185">Reference proteome</keyword>